<gene>
    <name evidence="9" type="ORF">SAMN05421783_12539</name>
</gene>
<name>A0A1H3BKV7_THIRO</name>
<dbReference type="Gene3D" id="3.90.1680.10">
    <property type="entry name" value="SOS response associated peptidase-like"/>
    <property type="match status" value="1"/>
</dbReference>
<dbReference type="GO" id="GO:0106300">
    <property type="term" value="P:protein-DNA covalent cross-linking repair"/>
    <property type="evidence" value="ECO:0007669"/>
    <property type="project" value="InterPro"/>
</dbReference>
<evidence type="ECO:0000256" key="2">
    <source>
        <dbReference type="ARBA" id="ARBA00022670"/>
    </source>
</evidence>
<dbReference type="EC" id="3.4.-.-" evidence="8"/>
<keyword evidence="3" id="KW-0227">DNA damage</keyword>
<dbReference type="InterPro" id="IPR036590">
    <property type="entry name" value="SRAP-like"/>
</dbReference>
<keyword evidence="4 8" id="KW-0378">Hydrolase</keyword>
<protein>
    <recommendedName>
        <fullName evidence="8">Abasic site processing protein</fullName>
        <ecNumber evidence="8">3.4.-.-</ecNumber>
    </recommendedName>
</protein>
<evidence type="ECO:0000313" key="10">
    <source>
        <dbReference type="Proteomes" id="UP000198816"/>
    </source>
</evidence>
<dbReference type="AlphaFoldDB" id="A0A1H3BKV7"/>
<organism evidence="9 10">
    <name type="scientific">Thiocapsa roseopersicina</name>
    <dbReference type="NCBI Taxonomy" id="1058"/>
    <lineage>
        <taxon>Bacteria</taxon>
        <taxon>Pseudomonadati</taxon>
        <taxon>Pseudomonadota</taxon>
        <taxon>Gammaproteobacteria</taxon>
        <taxon>Chromatiales</taxon>
        <taxon>Chromatiaceae</taxon>
        <taxon>Thiocapsa</taxon>
    </lineage>
</organism>
<dbReference type="PANTHER" id="PTHR13604:SF0">
    <property type="entry name" value="ABASIC SITE PROCESSING PROTEIN HMCES"/>
    <property type="match status" value="1"/>
</dbReference>
<dbReference type="Pfam" id="PF02586">
    <property type="entry name" value="SRAP"/>
    <property type="match status" value="1"/>
</dbReference>
<dbReference type="GO" id="GO:0006508">
    <property type="term" value="P:proteolysis"/>
    <property type="evidence" value="ECO:0007669"/>
    <property type="project" value="UniProtKB-KW"/>
</dbReference>
<dbReference type="GO" id="GO:0008233">
    <property type="term" value="F:peptidase activity"/>
    <property type="evidence" value="ECO:0007669"/>
    <property type="project" value="UniProtKB-KW"/>
</dbReference>
<keyword evidence="5" id="KW-0190">Covalent protein-DNA linkage</keyword>
<proteinExistence type="inferred from homology"/>
<dbReference type="InterPro" id="IPR003738">
    <property type="entry name" value="SRAP"/>
</dbReference>
<accession>A0A1H3BKV7</accession>
<comment type="similarity">
    <text evidence="1 8">Belongs to the SOS response-associated peptidase family.</text>
</comment>
<evidence type="ECO:0000256" key="4">
    <source>
        <dbReference type="ARBA" id="ARBA00022801"/>
    </source>
</evidence>
<evidence type="ECO:0000313" key="9">
    <source>
        <dbReference type="EMBL" id="SDX42361.1"/>
    </source>
</evidence>
<evidence type="ECO:0000256" key="3">
    <source>
        <dbReference type="ARBA" id="ARBA00022763"/>
    </source>
</evidence>
<evidence type="ECO:0000256" key="5">
    <source>
        <dbReference type="ARBA" id="ARBA00023124"/>
    </source>
</evidence>
<evidence type="ECO:0000256" key="7">
    <source>
        <dbReference type="ARBA" id="ARBA00023239"/>
    </source>
</evidence>
<evidence type="ECO:0000256" key="6">
    <source>
        <dbReference type="ARBA" id="ARBA00023125"/>
    </source>
</evidence>
<dbReference type="GO" id="GO:0016829">
    <property type="term" value="F:lyase activity"/>
    <property type="evidence" value="ECO:0007669"/>
    <property type="project" value="UniProtKB-KW"/>
</dbReference>
<dbReference type="Proteomes" id="UP000198816">
    <property type="component" value="Unassembled WGS sequence"/>
</dbReference>
<dbReference type="EMBL" id="FNNZ01000025">
    <property type="protein sequence ID" value="SDX42361.1"/>
    <property type="molecule type" value="Genomic_DNA"/>
</dbReference>
<dbReference type="SUPFAM" id="SSF143081">
    <property type="entry name" value="BB1717-like"/>
    <property type="match status" value="1"/>
</dbReference>
<dbReference type="STRING" id="1058.SAMN05421783_12539"/>
<dbReference type="OrthoDB" id="6192129at2"/>
<reference evidence="10" key="1">
    <citation type="submission" date="2016-10" db="EMBL/GenBank/DDBJ databases">
        <authorList>
            <person name="Varghese N."/>
            <person name="Submissions S."/>
        </authorList>
    </citation>
    <scope>NUCLEOTIDE SEQUENCE [LARGE SCALE GENOMIC DNA]</scope>
    <source>
        <strain evidence="10">DSM 217</strain>
    </source>
</reference>
<evidence type="ECO:0000256" key="1">
    <source>
        <dbReference type="ARBA" id="ARBA00008136"/>
    </source>
</evidence>
<keyword evidence="6" id="KW-0238">DNA-binding</keyword>
<dbReference type="RefSeq" id="WP_093036632.1">
    <property type="nucleotide sequence ID" value="NZ_FNNZ01000025.1"/>
</dbReference>
<evidence type="ECO:0000256" key="8">
    <source>
        <dbReference type="RuleBase" id="RU364100"/>
    </source>
</evidence>
<sequence>MCGRYAQFTSPGDIAEIFGATLDIADLGPRFNAAPMQWLPVIRQRPSGERVVQTLRWGLLPSWAKDETIANRLINARAETLAEKPSFRSALRKRRCIVPADGFYEWAKRPDGKQPYYIHASDGSILAFAGLWERWTQPDDGEIIDSFTIVTTAANDRMRELHDRMPVILAPDATARWLDPASEPNALSDLLGPCPDARLALHPVTRAVGNVRNEGAELIAAISGENTRTH</sequence>
<keyword evidence="10" id="KW-1185">Reference proteome</keyword>
<keyword evidence="2 8" id="KW-0645">Protease</keyword>
<dbReference type="GO" id="GO:0003697">
    <property type="term" value="F:single-stranded DNA binding"/>
    <property type="evidence" value="ECO:0007669"/>
    <property type="project" value="InterPro"/>
</dbReference>
<dbReference type="PANTHER" id="PTHR13604">
    <property type="entry name" value="DC12-RELATED"/>
    <property type="match status" value="1"/>
</dbReference>
<keyword evidence="7" id="KW-0456">Lyase</keyword>